<protein>
    <submittedName>
        <fullName evidence="10">Putative zinc knuckle domain-containing protein</fullName>
    </submittedName>
</protein>
<keyword evidence="2" id="KW-0479">Metal-binding</keyword>
<feature type="compositionally biased region" description="Acidic residues" evidence="8">
    <location>
        <begin position="119"/>
        <end position="134"/>
    </location>
</feature>
<feature type="region of interest" description="Disordered" evidence="8">
    <location>
        <begin position="708"/>
        <end position="840"/>
    </location>
</feature>
<feature type="compositionally biased region" description="Basic and acidic residues" evidence="8">
    <location>
        <begin position="401"/>
        <end position="415"/>
    </location>
</feature>
<evidence type="ECO:0000256" key="7">
    <source>
        <dbReference type="PROSITE-ProRule" id="PRU00047"/>
    </source>
</evidence>
<keyword evidence="3" id="KW-0677">Repeat</keyword>
<dbReference type="STRING" id="1287680.R1GKZ9"/>
<feature type="region of interest" description="Disordered" evidence="8">
    <location>
        <begin position="1"/>
        <end position="180"/>
    </location>
</feature>
<dbReference type="EMBL" id="KB916418">
    <property type="protein sequence ID" value="EOD46664.1"/>
    <property type="molecule type" value="Genomic_DNA"/>
</dbReference>
<reference evidence="11" key="1">
    <citation type="journal article" date="2013" name="Genome Announc.">
        <title>Draft genome sequence of Neofusicoccum parvum isolate UCR-NP2, a fungal vascular pathogen associated with grapevine cankers.</title>
        <authorList>
            <person name="Blanco-Ulate B."/>
            <person name="Rolshausen P."/>
            <person name="Cantu D."/>
        </authorList>
    </citation>
    <scope>NUCLEOTIDE SEQUENCE [LARGE SCALE GENOMIC DNA]</scope>
    <source>
        <strain evidence="11">UCR-NP2</strain>
    </source>
</reference>
<dbReference type="HOGENOM" id="CLU_364487_0_0_1"/>
<feature type="compositionally biased region" description="Basic residues" evidence="8">
    <location>
        <begin position="830"/>
        <end position="840"/>
    </location>
</feature>
<dbReference type="GO" id="GO:0031499">
    <property type="term" value="C:TRAMP complex"/>
    <property type="evidence" value="ECO:0007669"/>
    <property type="project" value="TreeGrafter"/>
</dbReference>
<proteinExistence type="predicted"/>
<evidence type="ECO:0000259" key="9">
    <source>
        <dbReference type="PROSITE" id="PS50158"/>
    </source>
</evidence>
<sequence>MEDDSRTATLGRKRQREPQDDQPDADVATPDKKVKMGDDDESDYSPSLGPQDQPSRERPDSPSLLDVDFPHMSTESETAAKASQLSTAQKNAEESAPLAQVAPVVPPPEDGADFISLAVDDDELDGGDDDDSETGSEASHSDGGSEEGERGESDKTSAAGGHTSQAQTPPVTRSGSIKLTKTQRKLVRKFENLRAERIIDAKLARFWSLEKGFHAKGYAAALVTMDIPQGPSKNNKKKLTNTIAKDSIWKSFVTLLTTHQPQGLVGLFSDKEDVSTSFNQLVVYRKQEQIDALAHKVTETPVSLQPRNGKAEFFFLSIRPLEQSKQLQFKDNQTAKKKGKARTVLVNHLAAGLAEYVQTLLESGGLDPDMYEGFNPEAAQGLKQKAAGGEIGAGLLKADPKFSRDHLENPDEAKSKQSQTASKSGSAASTKPSTPASESQDKDASSGEEGEITSAANNTPPSQDAMDVEISNSQPHSEAQQLAQVPNGQPRTTLAHLSEHERMLQMRYWGLEKDDDPVRCMKCDEFGHMEEICPLRVCHHCQAVDEHFYYNCPIVAKCTKCRERGHKKESCPSKLARTAGDGFFCDICSEPGHVEEECQWVWRTYNPNKMTNIKKVARLTVSCYQCGANTHFGNDCPMRPRKGDQVINDTWSAKEANKYLIDPEAFWAELKQQTSNGQGLSIKGRAQNQHIHFSSSEDDGDIDNFYRNKRSSNNTVPSRGNIRINAGAGTRGGRFSQQNTSRRRGSIDNGNNNSNYGDYRQGNNNFEPINRGWQPPLPKEPPPPLPPAPPRGGYGGSRGRGRGRGGGGGGGGGNHMSLPPRPQPPVAPARKQHRGRGGKK</sequence>
<evidence type="ECO:0000313" key="10">
    <source>
        <dbReference type="EMBL" id="EOD46664.1"/>
    </source>
</evidence>
<organism evidence="10 11">
    <name type="scientific">Botryosphaeria parva (strain UCR-NP2)</name>
    <name type="common">Grapevine canker fungus</name>
    <name type="synonym">Neofusicoccum parvum</name>
    <dbReference type="NCBI Taxonomy" id="1287680"/>
    <lineage>
        <taxon>Eukaryota</taxon>
        <taxon>Fungi</taxon>
        <taxon>Dikarya</taxon>
        <taxon>Ascomycota</taxon>
        <taxon>Pezizomycotina</taxon>
        <taxon>Dothideomycetes</taxon>
        <taxon>Dothideomycetes incertae sedis</taxon>
        <taxon>Botryosphaeriales</taxon>
        <taxon>Botryosphaeriaceae</taxon>
        <taxon>Neofusicoccum</taxon>
    </lineage>
</organism>
<dbReference type="Proteomes" id="UP000013521">
    <property type="component" value="Unassembled WGS sequence"/>
</dbReference>
<dbReference type="PANTHER" id="PTHR46543:SF1">
    <property type="entry name" value="ZINC FINGER CCHC DOMAIN-CONTAINING PROTEIN 7"/>
    <property type="match status" value="1"/>
</dbReference>
<evidence type="ECO:0000256" key="5">
    <source>
        <dbReference type="ARBA" id="ARBA00022833"/>
    </source>
</evidence>
<dbReference type="GO" id="GO:0071037">
    <property type="term" value="P:nuclear polyadenylation-dependent snRNA catabolic process"/>
    <property type="evidence" value="ECO:0007669"/>
    <property type="project" value="TreeGrafter"/>
</dbReference>
<dbReference type="GO" id="GO:0071036">
    <property type="term" value="P:nuclear polyadenylation-dependent snoRNA catabolic process"/>
    <property type="evidence" value="ECO:0007669"/>
    <property type="project" value="TreeGrafter"/>
</dbReference>
<accession>R1GKZ9</accession>
<dbReference type="GO" id="GO:0071039">
    <property type="term" value="P:nuclear polyadenylation-dependent CUT catabolic process"/>
    <property type="evidence" value="ECO:0007669"/>
    <property type="project" value="TreeGrafter"/>
</dbReference>
<dbReference type="InterPro" id="IPR051644">
    <property type="entry name" value="TRAMP_AT-DNA-binding"/>
</dbReference>
<dbReference type="InterPro" id="IPR036875">
    <property type="entry name" value="Znf_CCHC_sf"/>
</dbReference>
<dbReference type="GO" id="GO:0071038">
    <property type="term" value="P:TRAMP-dependent tRNA surveillance pathway"/>
    <property type="evidence" value="ECO:0007669"/>
    <property type="project" value="TreeGrafter"/>
</dbReference>
<evidence type="ECO:0000256" key="4">
    <source>
        <dbReference type="ARBA" id="ARBA00022771"/>
    </source>
</evidence>
<dbReference type="AlphaFoldDB" id="R1GKZ9"/>
<feature type="compositionally biased region" description="Polar residues" evidence="8">
    <location>
        <begin position="162"/>
        <end position="180"/>
    </location>
</feature>
<dbReference type="KEGG" id="npa:UCRNP2_6602"/>
<feature type="domain" description="CCHC-type" evidence="9">
    <location>
        <begin position="623"/>
        <end position="637"/>
    </location>
</feature>
<feature type="compositionally biased region" description="Polar residues" evidence="8">
    <location>
        <begin position="470"/>
        <end position="489"/>
    </location>
</feature>
<dbReference type="SUPFAM" id="SSF57756">
    <property type="entry name" value="Retrovirus zinc finger-like domains"/>
    <property type="match status" value="1"/>
</dbReference>
<feature type="compositionally biased region" description="Polar residues" evidence="8">
    <location>
        <begin position="44"/>
        <end position="53"/>
    </location>
</feature>
<dbReference type="eggNOG" id="KOG4400">
    <property type="taxonomic scope" value="Eukaryota"/>
</dbReference>
<keyword evidence="6" id="KW-0539">Nucleus</keyword>
<dbReference type="InterPro" id="IPR001878">
    <property type="entry name" value="Znf_CCHC"/>
</dbReference>
<keyword evidence="4 7" id="KW-0863">Zinc-finger</keyword>
<evidence type="ECO:0000256" key="6">
    <source>
        <dbReference type="ARBA" id="ARBA00023242"/>
    </source>
</evidence>
<dbReference type="PROSITE" id="PS50158">
    <property type="entry name" value="ZF_CCHC"/>
    <property type="match status" value="2"/>
</dbReference>
<evidence type="ECO:0000256" key="1">
    <source>
        <dbReference type="ARBA" id="ARBA00004123"/>
    </source>
</evidence>
<feature type="compositionally biased region" description="Pro residues" evidence="8">
    <location>
        <begin position="775"/>
        <end position="790"/>
    </location>
</feature>
<evidence type="ECO:0000313" key="11">
    <source>
        <dbReference type="Proteomes" id="UP000013521"/>
    </source>
</evidence>
<evidence type="ECO:0000256" key="3">
    <source>
        <dbReference type="ARBA" id="ARBA00022737"/>
    </source>
</evidence>
<comment type="subcellular location">
    <subcellularLocation>
        <location evidence="1">Nucleus</location>
    </subcellularLocation>
</comment>
<feature type="region of interest" description="Disordered" evidence="8">
    <location>
        <begin position="401"/>
        <end position="489"/>
    </location>
</feature>
<dbReference type="GO" id="GO:0003723">
    <property type="term" value="F:RNA binding"/>
    <property type="evidence" value="ECO:0007669"/>
    <property type="project" value="TreeGrafter"/>
</dbReference>
<dbReference type="PANTHER" id="PTHR46543">
    <property type="entry name" value="ZINC FINGER CCHC DOMAIN-CONTAINING PROTEIN 7"/>
    <property type="match status" value="1"/>
</dbReference>
<dbReference type="Gene3D" id="4.10.60.10">
    <property type="entry name" value="Zinc finger, CCHC-type"/>
    <property type="match status" value="1"/>
</dbReference>
<feature type="compositionally biased region" description="Gly residues" evidence="8">
    <location>
        <begin position="792"/>
        <end position="814"/>
    </location>
</feature>
<feature type="compositionally biased region" description="Polar residues" evidence="8">
    <location>
        <begin position="73"/>
        <end position="90"/>
    </location>
</feature>
<dbReference type="OMA" id="CGANTHF"/>
<dbReference type="GO" id="GO:0008270">
    <property type="term" value="F:zinc ion binding"/>
    <property type="evidence" value="ECO:0007669"/>
    <property type="project" value="UniProtKB-KW"/>
</dbReference>
<keyword evidence="5" id="KW-0862">Zinc</keyword>
<dbReference type="GO" id="GO:0071035">
    <property type="term" value="P:nuclear polyadenylation-dependent rRNA catabolic process"/>
    <property type="evidence" value="ECO:0007669"/>
    <property type="project" value="TreeGrafter"/>
</dbReference>
<feature type="compositionally biased region" description="Low complexity" evidence="8">
    <location>
        <begin position="747"/>
        <end position="760"/>
    </location>
</feature>
<name>R1GKZ9_BOTPV</name>
<feature type="compositionally biased region" description="Low complexity" evidence="8">
    <location>
        <begin position="416"/>
        <end position="438"/>
    </location>
</feature>
<dbReference type="GO" id="GO:0071031">
    <property type="term" value="P:nuclear mRNA surveillance of mRNA 3'-end processing"/>
    <property type="evidence" value="ECO:0007669"/>
    <property type="project" value="TreeGrafter"/>
</dbReference>
<evidence type="ECO:0000256" key="2">
    <source>
        <dbReference type="ARBA" id="ARBA00022723"/>
    </source>
</evidence>
<dbReference type="SMART" id="SM00343">
    <property type="entry name" value="ZnF_C2HC"/>
    <property type="match status" value="5"/>
</dbReference>
<gene>
    <name evidence="10" type="ORF">UCRNP2_6602</name>
</gene>
<evidence type="ECO:0000256" key="8">
    <source>
        <dbReference type="SAM" id="MobiDB-lite"/>
    </source>
</evidence>
<feature type="domain" description="CCHC-type" evidence="9">
    <location>
        <begin position="557"/>
        <end position="573"/>
    </location>
</feature>
<dbReference type="OrthoDB" id="7608935at2759"/>